<dbReference type="Proteomes" id="UP001143486">
    <property type="component" value="Unassembled WGS sequence"/>
</dbReference>
<sequence>MHEDFTEYMAENFELSLFILSMDRDQIVWMEHNRAVGSPRSVLEAFFGGLDVNGPLSDWQAFVRHFENPESYWEAVERHRSRIAKVTFRFVPPNAFEGDALAQKFYTAIQNEAQNETLEETFKAPPGKLKLDGPMMKASAEVAEKGAGEKELYAEKGRILYSSKNGRIVEEVPEEDMPDVQNPSFLNRVISRLFDR</sequence>
<keyword evidence="2" id="KW-1185">Reference proteome</keyword>
<gene>
    <name evidence="1" type="ORF">GCM10017621_03640</name>
</gene>
<organism evidence="1 2">
    <name type="scientific">Maricaulis virginensis</name>
    <dbReference type="NCBI Taxonomy" id="144022"/>
    <lineage>
        <taxon>Bacteria</taxon>
        <taxon>Pseudomonadati</taxon>
        <taxon>Pseudomonadota</taxon>
        <taxon>Alphaproteobacteria</taxon>
        <taxon>Maricaulales</taxon>
        <taxon>Maricaulaceae</taxon>
        <taxon>Maricaulis</taxon>
    </lineage>
</organism>
<proteinExistence type="predicted"/>
<evidence type="ECO:0000313" key="1">
    <source>
        <dbReference type="EMBL" id="GLK50856.1"/>
    </source>
</evidence>
<accession>A0A9W6IKW5</accession>
<evidence type="ECO:0000313" key="2">
    <source>
        <dbReference type="Proteomes" id="UP001143486"/>
    </source>
</evidence>
<protein>
    <submittedName>
        <fullName evidence="1">Uncharacterized protein</fullName>
    </submittedName>
</protein>
<name>A0A9W6IKW5_9PROT</name>
<reference evidence="1" key="2">
    <citation type="submission" date="2023-01" db="EMBL/GenBank/DDBJ databases">
        <authorList>
            <person name="Sun Q."/>
            <person name="Evtushenko L."/>
        </authorList>
    </citation>
    <scope>NUCLEOTIDE SEQUENCE</scope>
    <source>
        <strain evidence="1">VKM B-1513</strain>
    </source>
</reference>
<comment type="caution">
    <text evidence="1">The sequence shown here is derived from an EMBL/GenBank/DDBJ whole genome shotgun (WGS) entry which is preliminary data.</text>
</comment>
<dbReference type="EMBL" id="BSFE01000001">
    <property type="protein sequence ID" value="GLK50856.1"/>
    <property type="molecule type" value="Genomic_DNA"/>
</dbReference>
<reference evidence="1" key="1">
    <citation type="journal article" date="2014" name="Int. J. Syst. Evol. Microbiol.">
        <title>Complete genome sequence of Corynebacterium casei LMG S-19264T (=DSM 44701T), isolated from a smear-ripened cheese.</title>
        <authorList>
            <consortium name="US DOE Joint Genome Institute (JGI-PGF)"/>
            <person name="Walter F."/>
            <person name="Albersmeier A."/>
            <person name="Kalinowski J."/>
            <person name="Ruckert C."/>
        </authorList>
    </citation>
    <scope>NUCLEOTIDE SEQUENCE</scope>
    <source>
        <strain evidence="1">VKM B-1513</strain>
    </source>
</reference>
<dbReference type="AlphaFoldDB" id="A0A9W6IKW5"/>